<sequence>MSTLFGTQIHWLTLAFICLETIFFFIQVNDLLRYPMRKKQWWDLLLLGLLIKFNVANGLLPDASLRLNIKVQYMVAYGTAYLMGSYFPFYFYKVYRLPQLKWYATWGVLFFVFLPYLVFDVVLYALNGDLIPDREWGVLVPAIYGLVVLVMMFRSIWDKYKSSGNRCRFWCEVSVWLAILPWEVMSVFAFFPVVQWIRIGLANLGWVVICLVKLINAIRQVRIAHGQLTEFKQNGVLLSAFEANCMKYKLTVSEVEIVQLLKQGFTYKQIADKRFVSDKTIDKHIQNIYVKCSVSNKMELIAKLWSA</sequence>
<feature type="transmembrane region" description="Helical" evidence="4">
    <location>
        <begin position="103"/>
        <end position="126"/>
    </location>
</feature>
<gene>
    <name evidence="6" type="ORF">J2W55_001197</name>
</gene>
<name>A0ABU1T7M2_9SPHI</name>
<feature type="transmembrane region" description="Helical" evidence="4">
    <location>
        <begin position="12"/>
        <end position="29"/>
    </location>
</feature>
<evidence type="ECO:0000313" key="7">
    <source>
        <dbReference type="Proteomes" id="UP001247620"/>
    </source>
</evidence>
<feature type="transmembrane region" description="Helical" evidence="4">
    <location>
        <begin position="169"/>
        <end position="190"/>
    </location>
</feature>
<feature type="transmembrane region" description="Helical" evidence="4">
    <location>
        <begin position="72"/>
        <end position="91"/>
    </location>
</feature>
<dbReference type="InterPro" id="IPR016032">
    <property type="entry name" value="Sig_transdc_resp-reg_C-effctor"/>
</dbReference>
<keyword evidence="4" id="KW-1133">Transmembrane helix</keyword>
<accession>A0ABU1T7M2</accession>
<protein>
    <submittedName>
        <fullName evidence="6">DNA-binding CsgD family transcriptional regulator</fullName>
    </submittedName>
</protein>
<evidence type="ECO:0000256" key="3">
    <source>
        <dbReference type="ARBA" id="ARBA00023163"/>
    </source>
</evidence>
<dbReference type="EMBL" id="JAVDUU010000001">
    <property type="protein sequence ID" value="MDR6941369.1"/>
    <property type="molecule type" value="Genomic_DNA"/>
</dbReference>
<reference evidence="6 7" key="1">
    <citation type="submission" date="2023-07" db="EMBL/GenBank/DDBJ databases">
        <title>Sorghum-associated microbial communities from plants grown in Nebraska, USA.</title>
        <authorList>
            <person name="Schachtman D."/>
        </authorList>
    </citation>
    <scope>NUCLEOTIDE SEQUENCE [LARGE SCALE GENOMIC DNA]</scope>
    <source>
        <strain evidence="6 7">3262</strain>
    </source>
</reference>
<dbReference type="PANTHER" id="PTHR44688">
    <property type="entry name" value="DNA-BINDING TRANSCRIPTIONAL ACTIVATOR DEVR_DOSR"/>
    <property type="match status" value="1"/>
</dbReference>
<keyword evidence="2 6" id="KW-0238">DNA-binding</keyword>
<feature type="domain" description="HTH luxR-type" evidence="5">
    <location>
        <begin position="243"/>
        <end position="307"/>
    </location>
</feature>
<keyword evidence="1" id="KW-0805">Transcription regulation</keyword>
<dbReference type="SMART" id="SM00421">
    <property type="entry name" value="HTH_LUXR"/>
    <property type="match status" value="1"/>
</dbReference>
<comment type="caution">
    <text evidence="6">The sequence shown here is derived from an EMBL/GenBank/DDBJ whole genome shotgun (WGS) entry which is preliminary data.</text>
</comment>
<feature type="transmembrane region" description="Helical" evidence="4">
    <location>
        <begin position="196"/>
        <end position="215"/>
    </location>
</feature>
<keyword evidence="7" id="KW-1185">Reference proteome</keyword>
<dbReference type="SUPFAM" id="SSF46894">
    <property type="entry name" value="C-terminal effector domain of the bipartite response regulators"/>
    <property type="match status" value="1"/>
</dbReference>
<keyword evidence="4" id="KW-0812">Transmembrane</keyword>
<dbReference type="Gene3D" id="1.10.10.10">
    <property type="entry name" value="Winged helix-like DNA-binding domain superfamily/Winged helix DNA-binding domain"/>
    <property type="match status" value="1"/>
</dbReference>
<evidence type="ECO:0000256" key="1">
    <source>
        <dbReference type="ARBA" id="ARBA00023015"/>
    </source>
</evidence>
<keyword evidence="3" id="KW-0804">Transcription</keyword>
<evidence type="ECO:0000256" key="4">
    <source>
        <dbReference type="SAM" id="Phobius"/>
    </source>
</evidence>
<evidence type="ECO:0000313" key="6">
    <source>
        <dbReference type="EMBL" id="MDR6941369.1"/>
    </source>
</evidence>
<dbReference type="PRINTS" id="PR00038">
    <property type="entry name" value="HTHLUXR"/>
</dbReference>
<evidence type="ECO:0000259" key="5">
    <source>
        <dbReference type="PROSITE" id="PS50043"/>
    </source>
</evidence>
<dbReference type="CDD" id="cd06170">
    <property type="entry name" value="LuxR_C_like"/>
    <property type="match status" value="1"/>
</dbReference>
<dbReference type="InterPro" id="IPR000792">
    <property type="entry name" value="Tscrpt_reg_LuxR_C"/>
</dbReference>
<dbReference type="Pfam" id="PF00196">
    <property type="entry name" value="GerE"/>
    <property type="match status" value="1"/>
</dbReference>
<feature type="transmembrane region" description="Helical" evidence="4">
    <location>
        <begin position="41"/>
        <end position="60"/>
    </location>
</feature>
<proteinExistence type="predicted"/>
<feature type="transmembrane region" description="Helical" evidence="4">
    <location>
        <begin position="138"/>
        <end position="157"/>
    </location>
</feature>
<keyword evidence="4" id="KW-0472">Membrane</keyword>
<dbReference type="PANTHER" id="PTHR44688:SF16">
    <property type="entry name" value="DNA-BINDING TRANSCRIPTIONAL ACTIVATOR DEVR_DOSR"/>
    <property type="match status" value="1"/>
</dbReference>
<dbReference type="Proteomes" id="UP001247620">
    <property type="component" value="Unassembled WGS sequence"/>
</dbReference>
<dbReference type="InterPro" id="IPR036388">
    <property type="entry name" value="WH-like_DNA-bd_sf"/>
</dbReference>
<evidence type="ECO:0000256" key="2">
    <source>
        <dbReference type="ARBA" id="ARBA00023125"/>
    </source>
</evidence>
<dbReference type="RefSeq" id="WP_310093043.1">
    <property type="nucleotide sequence ID" value="NZ_JAVDUU010000001.1"/>
</dbReference>
<organism evidence="6 7">
    <name type="scientific">Mucilaginibacter pocheonensis</name>
    <dbReference type="NCBI Taxonomy" id="398050"/>
    <lineage>
        <taxon>Bacteria</taxon>
        <taxon>Pseudomonadati</taxon>
        <taxon>Bacteroidota</taxon>
        <taxon>Sphingobacteriia</taxon>
        <taxon>Sphingobacteriales</taxon>
        <taxon>Sphingobacteriaceae</taxon>
        <taxon>Mucilaginibacter</taxon>
    </lineage>
</organism>
<dbReference type="GO" id="GO:0003677">
    <property type="term" value="F:DNA binding"/>
    <property type="evidence" value="ECO:0007669"/>
    <property type="project" value="UniProtKB-KW"/>
</dbReference>
<dbReference type="PROSITE" id="PS50043">
    <property type="entry name" value="HTH_LUXR_2"/>
    <property type="match status" value="1"/>
</dbReference>